<evidence type="ECO:0000313" key="3">
    <source>
        <dbReference type="Proteomes" id="UP000035720"/>
    </source>
</evidence>
<dbReference type="AlphaFoldDB" id="A0A077M707"/>
<dbReference type="STRING" id="1193518.BN13_30033"/>
<proteinExistence type="predicted"/>
<feature type="region of interest" description="Disordered" evidence="1">
    <location>
        <begin position="105"/>
        <end position="127"/>
    </location>
</feature>
<evidence type="ECO:0000256" key="1">
    <source>
        <dbReference type="SAM" id="MobiDB-lite"/>
    </source>
</evidence>
<reference evidence="2 3" key="1">
    <citation type="journal article" date="2013" name="ISME J.">
        <title>A metabolic model for members of the genus Tetrasphaera involved in enhanced biological phosphorus removal.</title>
        <authorList>
            <person name="Kristiansen R."/>
            <person name="Nguyen H.T.T."/>
            <person name="Saunders A.M."/>
            <person name="Nielsen J.L."/>
            <person name="Wimmer R."/>
            <person name="Le V.Q."/>
            <person name="McIlroy S.J."/>
            <person name="Petrovski S."/>
            <person name="Seviour R.J."/>
            <person name="Calteau A."/>
            <person name="Nielsen K.L."/>
            <person name="Nielsen P.H."/>
        </authorList>
    </citation>
    <scope>NUCLEOTIDE SEQUENCE [LARGE SCALE GENOMIC DNA]</scope>
    <source>
        <strain evidence="2 3">Ben 74</strain>
    </source>
</reference>
<keyword evidence="3" id="KW-1185">Reference proteome</keyword>
<sequence length="127" mass="13009">MPIPDSDAYAAIRASLDAAESAEASAALPELRAAADLLTGLIDDALATSVLQEGASLRAAGAAAGLTENAVGPRLARTDALAAYANEAGRVTAEGVRRAVYDAERGLAPATAPPTQQPLRFKPRRRT</sequence>
<protein>
    <submittedName>
        <fullName evidence="2">Uncharacterized protein</fullName>
    </submittedName>
</protein>
<gene>
    <name evidence="2" type="ORF">BN13_30033</name>
</gene>
<evidence type="ECO:0000313" key="2">
    <source>
        <dbReference type="EMBL" id="CCI53081.1"/>
    </source>
</evidence>
<dbReference type="Proteomes" id="UP000035720">
    <property type="component" value="Unassembled WGS sequence"/>
</dbReference>
<organism evidence="2 3">
    <name type="scientific">Nostocoides jenkinsii Ben 74</name>
    <dbReference type="NCBI Taxonomy" id="1193518"/>
    <lineage>
        <taxon>Bacteria</taxon>
        <taxon>Bacillati</taxon>
        <taxon>Actinomycetota</taxon>
        <taxon>Actinomycetes</taxon>
        <taxon>Micrococcales</taxon>
        <taxon>Intrasporangiaceae</taxon>
        <taxon>Nostocoides</taxon>
    </lineage>
</organism>
<comment type="caution">
    <text evidence="2">The sequence shown here is derived from an EMBL/GenBank/DDBJ whole genome shotgun (WGS) entry which is preliminary data.</text>
</comment>
<dbReference type="EMBL" id="CAJC01000139">
    <property type="protein sequence ID" value="CCI53081.1"/>
    <property type="molecule type" value="Genomic_DNA"/>
</dbReference>
<dbReference type="RefSeq" id="WP_048543613.1">
    <property type="nucleotide sequence ID" value="NZ_HF571038.1"/>
</dbReference>
<accession>A0A077M707</accession>
<name>A0A077M707_9MICO</name>
<dbReference type="OrthoDB" id="4729789at2"/>